<keyword evidence="1" id="KW-0732">Signal</keyword>
<keyword evidence="5" id="KW-1185">Reference proteome</keyword>
<proteinExistence type="predicted"/>
<name>A0A0W0S6J0_9GAMM</name>
<protein>
    <recommendedName>
        <fullName evidence="6">Outer membrane protein beta-barrel domain-containing protein</fullName>
    </recommendedName>
</protein>
<dbReference type="Gene3D" id="2.40.160.20">
    <property type="match status" value="1"/>
</dbReference>
<evidence type="ECO:0008006" key="6">
    <source>
        <dbReference type="Google" id="ProtNLM"/>
    </source>
</evidence>
<organism evidence="2 4">
    <name type="scientific">Legionella cherrii</name>
    <dbReference type="NCBI Taxonomy" id="28084"/>
    <lineage>
        <taxon>Bacteria</taxon>
        <taxon>Pseudomonadati</taxon>
        <taxon>Pseudomonadota</taxon>
        <taxon>Gammaproteobacteria</taxon>
        <taxon>Legionellales</taxon>
        <taxon>Legionellaceae</taxon>
        <taxon>Legionella</taxon>
    </lineage>
</organism>
<evidence type="ECO:0000313" key="2">
    <source>
        <dbReference type="EMBL" id="KTC79198.1"/>
    </source>
</evidence>
<dbReference type="EMBL" id="LR134173">
    <property type="protein sequence ID" value="VEB36761.1"/>
    <property type="molecule type" value="Genomic_DNA"/>
</dbReference>
<dbReference type="PATRIC" id="fig|28084.5.peg.1329"/>
<dbReference type="AlphaFoldDB" id="A0A0W0S6J0"/>
<dbReference type="Proteomes" id="UP000054921">
    <property type="component" value="Unassembled WGS sequence"/>
</dbReference>
<reference evidence="3 5" key="2">
    <citation type="submission" date="2018-12" db="EMBL/GenBank/DDBJ databases">
        <authorList>
            <consortium name="Pathogen Informatics"/>
        </authorList>
    </citation>
    <scope>NUCLEOTIDE SEQUENCE [LARGE SCALE GENOMIC DNA]</scope>
    <source>
        <strain evidence="3 5">NCTC11976</strain>
    </source>
</reference>
<evidence type="ECO:0000313" key="3">
    <source>
        <dbReference type="EMBL" id="VEB36761.1"/>
    </source>
</evidence>
<dbReference type="OrthoDB" id="5642268at2"/>
<sequence>MLFNKSTYRGLALIFLASVSSTTSFAADQPANNFFFDYTKGHLLLELGGFYATQGKAQDIHIKTLVGNRYTVKSHAQGNGLVGVGYFLDGPERDRFKFSYGANVFFLGTTATKGYIIEEQLDTNLSYTYKTQNIPLFFMAKSLVQTHSDKINLAIDVGIGPNFIETSHYKEVALTTFTVPDNGFSDNNTTAFAATVGAGLRFNQVADKIPLECGYRFFYLGQGKLAKNNDLIINTLKTGNNYANALICSVTI</sequence>
<feature type="chain" id="PRO_5030019449" description="Outer membrane protein beta-barrel domain-containing protein" evidence="1">
    <location>
        <begin position="27"/>
        <end position="252"/>
    </location>
</feature>
<evidence type="ECO:0000313" key="4">
    <source>
        <dbReference type="Proteomes" id="UP000054921"/>
    </source>
</evidence>
<reference evidence="2 4" key="1">
    <citation type="submission" date="2015-11" db="EMBL/GenBank/DDBJ databases">
        <title>Genomic analysis of 38 Legionella species identifies large and diverse effector repertoires.</title>
        <authorList>
            <person name="Burstein D."/>
            <person name="Amaro F."/>
            <person name="Zusman T."/>
            <person name="Lifshitz Z."/>
            <person name="Cohen O."/>
            <person name="Gilbert J.A."/>
            <person name="Pupko T."/>
            <person name="Shuman H.A."/>
            <person name="Segal G."/>
        </authorList>
    </citation>
    <scope>NUCLEOTIDE SEQUENCE [LARGE SCALE GENOMIC DNA]</scope>
    <source>
        <strain evidence="2 4">ORW</strain>
    </source>
</reference>
<feature type="signal peptide" evidence="1">
    <location>
        <begin position="1"/>
        <end position="26"/>
    </location>
</feature>
<dbReference type="Proteomes" id="UP000277577">
    <property type="component" value="Chromosome"/>
</dbReference>
<dbReference type="RefSeq" id="WP_051544497.1">
    <property type="nucleotide sequence ID" value="NZ_CAAAIT010000002.1"/>
</dbReference>
<dbReference type="EMBL" id="LNXW01000013">
    <property type="protein sequence ID" value="KTC79198.1"/>
    <property type="molecule type" value="Genomic_DNA"/>
</dbReference>
<evidence type="ECO:0000313" key="5">
    <source>
        <dbReference type="Proteomes" id="UP000277577"/>
    </source>
</evidence>
<evidence type="ECO:0000256" key="1">
    <source>
        <dbReference type="SAM" id="SignalP"/>
    </source>
</evidence>
<gene>
    <name evidence="2" type="ORF">Lche_1218</name>
    <name evidence="3" type="ORF">NCTC11976_01872</name>
</gene>
<accession>A0A0W0S6J0</accession>